<dbReference type="Pfam" id="PF00015">
    <property type="entry name" value="MCPsignal"/>
    <property type="match status" value="1"/>
</dbReference>
<dbReference type="AlphaFoldDB" id="C6C5I2"/>
<dbReference type="KEGG" id="dda:Dd703_3866"/>
<dbReference type="GO" id="GO:0005886">
    <property type="term" value="C:plasma membrane"/>
    <property type="evidence" value="ECO:0007669"/>
    <property type="project" value="TreeGrafter"/>
</dbReference>
<feature type="domain" description="Methyl-accepting transducer" evidence="7">
    <location>
        <begin position="273"/>
        <end position="502"/>
    </location>
</feature>
<dbReference type="InterPro" id="IPR004090">
    <property type="entry name" value="Chemotax_Me-accpt_rcpt"/>
</dbReference>
<dbReference type="GO" id="GO:0004888">
    <property type="term" value="F:transmembrane signaling receptor activity"/>
    <property type="evidence" value="ECO:0007669"/>
    <property type="project" value="InterPro"/>
</dbReference>
<dbReference type="CDD" id="cd11386">
    <property type="entry name" value="MCP_signal"/>
    <property type="match status" value="1"/>
</dbReference>
<keyword evidence="9" id="KW-1185">Reference proteome</keyword>
<accession>C6C5I2</accession>
<evidence type="ECO:0000256" key="1">
    <source>
        <dbReference type="ARBA" id="ARBA00004370"/>
    </source>
</evidence>
<dbReference type="Gene3D" id="1.10.287.950">
    <property type="entry name" value="Methyl-accepting chemotaxis protein"/>
    <property type="match status" value="1"/>
</dbReference>
<sequence>MKRISKMKLSTMLGSSFAIVILIGFLVAGFGRIQLWQLSGNINELAENRVPKLLMMQSYQSNIMVVSNAARDLVLSSDPAQMQIEKQRIDDAVAKSTALLKRFDELTVSPAARALLKKLEEARPDAITALKKVIEFGLANRDGEAIHVILNEFQPAQTKLLQAIDNIINYQKDSTNDLSVNSEQLANDSGNLMFMLTLMALVLGSVIAWLITRQVKGKLGGEPSEAVYIAQQIAQGNLAISIPLRKNDDSSLLAAIEVMRKHLCHIVDQVRQSSDSIATGTNEIASGTSDLSQRTEEQAASLQQTAASMEQISNAVNHNVEIVKHVTDLANNATATAQKGNEVFSGVVSMMNNISGSSQKIVDIIQLIDTIAFQTNILALNAGVEAARAGEEGKGFAVVASEVRSLAQHSANAAHDIKTLITTSVQQIEAGTELVSHAGITMSEILDQSRQVAELINEISLSTREQQLGISQINLAVAQLDQVTHQNAALVQESATATENLSHQATHLVDLIKIFVVEEVISRKRLEMANADDVTSAVNHRALIH</sequence>
<evidence type="ECO:0000259" key="7">
    <source>
        <dbReference type="PROSITE" id="PS50111"/>
    </source>
</evidence>
<reference evidence="8" key="1">
    <citation type="submission" date="2009-06" db="EMBL/GenBank/DDBJ databases">
        <title>Complete sequence of Dickeya dadantii Ech703.</title>
        <authorList>
            <consortium name="US DOE Joint Genome Institute"/>
            <person name="Lucas S."/>
            <person name="Copeland A."/>
            <person name="Lapidus A."/>
            <person name="Glavina del Rio T."/>
            <person name="Dalin E."/>
            <person name="Tice H."/>
            <person name="Bruce D."/>
            <person name="Goodwin L."/>
            <person name="Pitluck S."/>
            <person name="Chertkov O."/>
            <person name="Brettin T."/>
            <person name="Detter J.C."/>
            <person name="Han C."/>
            <person name="Larimer F."/>
            <person name="Land M."/>
            <person name="Hauser L."/>
            <person name="Kyrpides N."/>
            <person name="Mikhailova N."/>
            <person name="Balakrishnan V."/>
            <person name="Glasner J."/>
            <person name="Perna N.T."/>
        </authorList>
    </citation>
    <scope>NUCLEOTIDE SEQUENCE [LARGE SCALE GENOMIC DNA]</scope>
    <source>
        <strain evidence="8">Ech703</strain>
    </source>
</reference>
<evidence type="ECO:0000256" key="4">
    <source>
        <dbReference type="ARBA" id="ARBA00029447"/>
    </source>
</evidence>
<evidence type="ECO:0000256" key="6">
    <source>
        <dbReference type="SAM" id="Phobius"/>
    </source>
</evidence>
<keyword evidence="6" id="KW-0472">Membrane</keyword>
<evidence type="ECO:0000256" key="2">
    <source>
        <dbReference type="ARBA" id="ARBA00022500"/>
    </source>
</evidence>
<protein>
    <submittedName>
        <fullName evidence="8">Methyl-accepting chemotaxis sensory transducer</fullName>
    </submittedName>
</protein>
<dbReference type="CDD" id="cd19411">
    <property type="entry name" value="MCP2201-like_sensor"/>
    <property type="match status" value="1"/>
</dbReference>
<dbReference type="GO" id="GO:0006935">
    <property type="term" value="P:chemotaxis"/>
    <property type="evidence" value="ECO:0007669"/>
    <property type="project" value="UniProtKB-KW"/>
</dbReference>
<dbReference type="EMBL" id="CP001654">
    <property type="protein sequence ID" value="ACS87619.1"/>
    <property type="molecule type" value="Genomic_DNA"/>
</dbReference>
<dbReference type="Proteomes" id="UP000002734">
    <property type="component" value="Chromosome"/>
</dbReference>
<dbReference type="HOGENOM" id="CLU_000445_107_16_6"/>
<evidence type="ECO:0000313" key="9">
    <source>
        <dbReference type="Proteomes" id="UP000002734"/>
    </source>
</evidence>
<dbReference type="PRINTS" id="PR00260">
    <property type="entry name" value="CHEMTRNSDUCR"/>
</dbReference>
<keyword evidence="2" id="KW-0145">Chemotaxis</keyword>
<evidence type="ECO:0000313" key="8">
    <source>
        <dbReference type="EMBL" id="ACS87619.1"/>
    </source>
</evidence>
<keyword evidence="6" id="KW-0812">Transmembrane</keyword>
<dbReference type="PANTHER" id="PTHR43531">
    <property type="entry name" value="PROTEIN ICFG"/>
    <property type="match status" value="1"/>
</dbReference>
<feature type="transmembrane region" description="Helical" evidence="6">
    <location>
        <begin position="12"/>
        <end position="31"/>
    </location>
</feature>
<keyword evidence="6" id="KW-1133">Transmembrane helix</keyword>
<dbReference type="GO" id="GO:0007165">
    <property type="term" value="P:signal transduction"/>
    <property type="evidence" value="ECO:0007669"/>
    <property type="project" value="UniProtKB-KW"/>
</dbReference>
<dbReference type="eggNOG" id="COG0840">
    <property type="taxonomic scope" value="Bacteria"/>
</dbReference>
<gene>
    <name evidence="8" type="ordered locus">Dd703_3866</name>
</gene>
<dbReference type="InterPro" id="IPR004089">
    <property type="entry name" value="MCPsignal_dom"/>
</dbReference>
<dbReference type="FunFam" id="1.10.287.950:FF:000001">
    <property type="entry name" value="Methyl-accepting chemotaxis sensory transducer"/>
    <property type="match status" value="1"/>
</dbReference>
<dbReference type="SUPFAM" id="SSF58104">
    <property type="entry name" value="Methyl-accepting chemotaxis protein (MCP) signaling domain"/>
    <property type="match status" value="1"/>
</dbReference>
<proteinExistence type="inferred from homology"/>
<comment type="similarity">
    <text evidence="4">Belongs to the methyl-accepting chemotaxis (MCP) protein family.</text>
</comment>
<organism evidence="8 9">
    <name type="scientific">Musicola paradisiaca (strain Ech703)</name>
    <name type="common">Dickeya paradisiaca</name>
    <name type="synonym">Dickeya dadantii</name>
    <dbReference type="NCBI Taxonomy" id="579405"/>
    <lineage>
        <taxon>Bacteria</taxon>
        <taxon>Pseudomonadati</taxon>
        <taxon>Pseudomonadota</taxon>
        <taxon>Gammaproteobacteria</taxon>
        <taxon>Enterobacterales</taxon>
        <taxon>Pectobacteriaceae</taxon>
        <taxon>Musicola</taxon>
    </lineage>
</organism>
<evidence type="ECO:0000256" key="5">
    <source>
        <dbReference type="PROSITE-ProRule" id="PRU00284"/>
    </source>
</evidence>
<keyword evidence="3 5" id="KW-0807">Transducer</keyword>
<dbReference type="InterPro" id="IPR024478">
    <property type="entry name" value="HlyB_4HB_MCP"/>
</dbReference>
<dbReference type="SMART" id="SM00283">
    <property type="entry name" value="MA"/>
    <property type="match status" value="1"/>
</dbReference>
<dbReference type="PROSITE" id="PS50111">
    <property type="entry name" value="CHEMOTAXIS_TRANSDUC_2"/>
    <property type="match status" value="1"/>
</dbReference>
<dbReference type="RefSeq" id="WP_015855511.1">
    <property type="nucleotide sequence ID" value="NC_012880.1"/>
</dbReference>
<dbReference type="PANTHER" id="PTHR43531:SF5">
    <property type="entry name" value="METHYL-ACCEPTING CHEMOTAXIS PROTEIN III"/>
    <property type="match status" value="1"/>
</dbReference>
<dbReference type="InterPro" id="IPR047347">
    <property type="entry name" value="YvaQ-like_sensor"/>
</dbReference>
<name>C6C5I2_MUSP7</name>
<dbReference type="Pfam" id="PF12729">
    <property type="entry name" value="4HB_MCP_1"/>
    <property type="match status" value="1"/>
</dbReference>
<comment type="subcellular location">
    <subcellularLocation>
        <location evidence="1">Membrane</location>
    </subcellularLocation>
</comment>
<dbReference type="STRING" id="579405.Dd703_3866"/>
<dbReference type="InterPro" id="IPR051310">
    <property type="entry name" value="MCP_chemotaxis"/>
</dbReference>
<evidence type="ECO:0000256" key="3">
    <source>
        <dbReference type="ARBA" id="ARBA00023224"/>
    </source>
</evidence>